<sequence>MAPKVKGLFKGFKYLTQIFGNAIPPPPSNSKLTLYKEDQKPELEIGYPTHVRHVAHIGWDGASSNAPKFEITRRQQSSPPHAKCTDSLRLEIPKQSKKTRQRKAKASSPVMSRSSSWASFATAPDESPNRLPTAYDELLDREMLISRVQPAVTESVFIEADISVTWKMHKL</sequence>
<accession>A0A2H9ZSZ4</accession>
<feature type="region of interest" description="Disordered" evidence="1">
    <location>
        <begin position="65"/>
        <end position="128"/>
    </location>
</feature>
<dbReference type="PANTHER" id="PTHR46325">
    <property type="entry name" value="CRIB DOMAIN-CONTAINING PROTEIN RIC8"/>
    <property type="match status" value="1"/>
</dbReference>
<gene>
    <name evidence="3" type="ORF">AXF42_Ash020296</name>
</gene>
<dbReference type="Pfam" id="PF00786">
    <property type="entry name" value="PBD"/>
    <property type="match status" value="1"/>
</dbReference>
<dbReference type="Proteomes" id="UP000236161">
    <property type="component" value="Unassembled WGS sequence"/>
</dbReference>
<feature type="domain" description="CRIB" evidence="2">
    <location>
        <begin position="45"/>
        <end position="58"/>
    </location>
</feature>
<dbReference type="PROSITE" id="PS50108">
    <property type="entry name" value="CRIB"/>
    <property type="match status" value="1"/>
</dbReference>
<feature type="compositionally biased region" description="Basic residues" evidence="1">
    <location>
        <begin position="95"/>
        <end position="105"/>
    </location>
</feature>
<dbReference type="STRING" id="1088818.A0A2H9ZSZ4"/>
<evidence type="ECO:0000313" key="3">
    <source>
        <dbReference type="EMBL" id="PKA46405.1"/>
    </source>
</evidence>
<organism evidence="3 4">
    <name type="scientific">Apostasia shenzhenica</name>
    <dbReference type="NCBI Taxonomy" id="1088818"/>
    <lineage>
        <taxon>Eukaryota</taxon>
        <taxon>Viridiplantae</taxon>
        <taxon>Streptophyta</taxon>
        <taxon>Embryophyta</taxon>
        <taxon>Tracheophyta</taxon>
        <taxon>Spermatophyta</taxon>
        <taxon>Magnoliopsida</taxon>
        <taxon>Liliopsida</taxon>
        <taxon>Asparagales</taxon>
        <taxon>Orchidaceae</taxon>
        <taxon>Apostasioideae</taxon>
        <taxon>Apostasia</taxon>
    </lineage>
</organism>
<dbReference type="CDD" id="cd00132">
    <property type="entry name" value="CRIB"/>
    <property type="match status" value="1"/>
</dbReference>
<feature type="compositionally biased region" description="Basic and acidic residues" evidence="1">
    <location>
        <begin position="83"/>
        <end position="94"/>
    </location>
</feature>
<dbReference type="OrthoDB" id="4206278at2759"/>
<name>A0A2H9ZSZ4_9ASPA</name>
<keyword evidence="4" id="KW-1185">Reference proteome</keyword>
<protein>
    <recommendedName>
        <fullName evidence="2">CRIB domain-containing protein</fullName>
    </recommendedName>
</protein>
<dbReference type="InterPro" id="IPR000095">
    <property type="entry name" value="CRIB_dom"/>
</dbReference>
<evidence type="ECO:0000256" key="1">
    <source>
        <dbReference type="SAM" id="MobiDB-lite"/>
    </source>
</evidence>
<dbReference type="EMBL" id="KZ454165">
    <property type="protein sequence ID" value="PKA46405.1"/>
    <property type="molecule type" value="Genomic_DNA"/>
</dbReference>
<evidence type="ECO:0000313" key="4">
    <source>
        <dbReference type="Proteomes" id="UP000236161"/>
    </source>
</evidence>
<dbReference type="AlphaFoldDB" id="A0A2H9ZSZ4"/>
<dbReference type="PANTHER" id="PTHR46325:SF20">
    <property type="entry name" value="CRIB DOMAIN-CONTAINING PROTEIN RIC10"/>
    <property type="match status" value="1"/>
</dbReference>
<proteinExistence type="predicted"/>
<evidence type="ECO:0000259" key="2">
    <source>
        <dbReference type="PROSITE" id="PS50108"/>
    </source>
</evidence>
<feature type="compositionally biased region" description="Polar residues" evidence="1">
    <location>
        <begin position="109"/>
        <end position="119"/>
    </location>
</feature>
<reference evidence="3 4" key="1">
    <citation type="journal article" date="2017" name="Nature">
        <title>The Apostasia genome and the evolution of orchids.</title>
        <authorList>
            <person name="Zhang G.Q."/>
            <person name="Liu K.W."/>
            <person name="Li Z."/>
            <person name="Lohaus R."/>
            <person name="Hsiao Y.Y."/>
            <person name="Niu S.C."/>
            <person name="Wang J.Y."/>
            <person name="Lin Y.C."/>
            <person name="Xu Q."/>
            <person name="Chen L.J."/>
            <person name="Yoshida K."/>
            <person name="Fujiwara S."/>
            <person name="Wang Z.W."/>
            <person name="Zhang Y.Q."/>
            <person name="Mitsuda N."/>
            <person name="Wang M."/>
            <person name="Liu G.H."/>
            <person name="Pecoraro L."/>
            <person name="Huang H.X."/>
            <person name="Xiao X.J."/>
            <person name="Lin M."/>
            <person name="Wu X.Y."/>
            <person name="Wu W.L."/>
            <person name="Chen Y.Y."/>
            <person name="Chang S.B."/>
            <person name="Sakamoto S."/>
            <person name="Ohme-Takagi M."/>
            <person name="Yagi M."/>
            <person name="Zeng S.J."/>
            <person name="Shen C.Y."/>
            <person name="Yeh C.M."/>
            <person name="Luo Y.B."/>
            <person name="Tsai W.C."/>
            <person name="Van de Peer Y."/>
            <person name="Liu Z.J."/>
        </authorList>
    </citation>
    <scope>NUCLEOTIDE SEQUENCE [LARGE SCALE GENOMIC DNA]</scope>
    <source>
        <strain evidence="4">cv. Shenzhen</strain>
        <tissue evidence="3">Stem</tissue>
    </source>
</reference>